<protein>
    <recommendedName>
        <fullName evidence="3">50S ribosomal protein L15</fullName>
    </recommendedName>
</protein>
<evidence type="ECO:0000313" key="6">
    <source>
        <dbReference type="Proteomes" id="UP000177954"/>
    </source>
</evidence>
<name>A0A1G2H2X3_9BACT</name>
<feature type="compositionally biased region" description="Basic residues" evidence="4">
    <location>
        <begin position="33"/>
        <end position="42"/>
    </location>
</feature>
<dbReference type="SUPFAM" id="SSF52080">
    <property type="entry name" value="Ribosomal proteins L15p and L18e"/>
    <property type="match status" value="1"/>
</dbReference>
<organism evidence="5 6">
    <name type="scientific">Candidatus Ryanbacteria bacterium RIFCSPLOWO2_02_FULL_47_14</name>
    <dbReference type="NCBI Taxonomy" id="1802129"/>
    <lineage>
        <taxon>Bacteria</taxon>
        <taxon>Candidatus Ryaniibacteriota</taxon>
    </lineage>
</organism>
<evidence type="ECO:0000256" key="4">
    <source>
        <dbReference type="SAM" id="MobiDB-lite"/>
    </source>
</evidence>
<dbReference type="AlphaFoldDB" id="A0A1G2H2X3"/>
<dbReference type="EMBL" id="MHNZ01000007">
    <property type="protein sequence ID" value="OGZ56813.1"/>
    <property type="molecule type" value="Genomic_DNA"/>
</dbReference>
<feature type="region of interest" description="Disordered" evidence="4">
    <location>
        <begin position="1"/>
        <end position="42"/>
    </location>
</feature>
<evidence type="ECO:0000256" key="3">
    <source>
        <dbReference type="ARBA" id="ARBA00035497"/>
    </source>
</evidence>
<dbReference type="Proteomes" id="UP000177954">
    <property type="component" value="Unassembled WGS sequence"/>
</dbReference>
<gene>
    <name evidence="5" type="ORF">A3J04_03270</name>
</gene>
<keyword evidence="2" id="KW-0687">Ribonucleoprotein</keyword>
<feature type="compositionally biased region" description="Basic residues" evidence="4">
    <location>
        <begin position="1"/>
        <end position="23"/>
    </location>
</feature>
<evidence type="ECO:0000256" key="1">
    <source>
        <dbReference type="ARBA" id="ARBA00022980"/>
    </source>
</evidence>
<comment type="caution">
    <text evidence="5">The sequence shown here is derived from an EMBL/GenBank/DDBJ whole genome shotgun (WGS) entry which is preliminary data.</text>
</comment>
<keyword evidence="1" id="KW-0689">Ribosomal protein</keyword>
<dbReference type="GO" id="GO:1990904">
    <property type="term" value="C:ribonucleoprotein complex"/>
    <property type="evidence" value="ECO:0007669"/>
    <property type="project" value="UniProtKB-KW"/>
</dbReference>
<evidence type="ECO:0000313" key="5">
    <source>
        <dbReference type="EMBL" id="OGZ56813.1"/>
    </source>
</evidence>
<dbReference type="STRING" id="1802129.A3J04_03270"/>
<sequence length="131" mass="14653">MQIHTLRKTTRSPHKVRRGRGGKRGSFSGRGIKGQKARAGRRIRPAMRDVIMKIPKRRGHSQSLRPRRRVSLSIVQVIRKFKPGERITPKELVKRGLLGGVKGKMPVVKLVGPKAPLAPFIIVGCEVSKKL</sequence>
<accession>A0A1G2H2X3</accession>
<dbReference type="GO" id="GO:0005840">
    <property type="term" value="C:ribosome"/>
    <property type="evidence" value="ECO:0007669"/>
    <property type="project" value="UniProtKB-KW"/>
</dbReference>
<proteinExistence type="predicted"/>
<reference evidence="5 6" key="1">
    <citation type="journal article" date="2016" name="Nat. Commun.">
        <title>Thousands of microbial genomes shed light on interconnected biogeochemical processes in an aquifer system.</title>
        <authorList>
            <person name="Anantharaman K."/>
            <person name="Brown C.T."/>
            <person name="Hug L.A."/>
            <person name="Sharon I."/>
            <person name="Castelle C.J."/>
            <person name="Probst A.J."/>
            <person name="Thomas B.C."/>
            <person name="Singh A."/>
            <person name="Wilkins M.J."/>
            <person name="Karaoz U."/>
            <person name="Brodie E.L."/>
            <person name="Williams K.H."/>
            <person name="Hubbard S.S."/>
            <person name="Banfield J.F."/>
        </authorList>
    </citation>
    <scope>NUCLEOTIDE SEQUENCE [LARGE SCALE GENOMIC DNA]</scope>
</reference>
<evidence type="ECO:0000256" key="2">
    <source>
        <dbReference type="ARBA" id="ARBA00023274"/>
    </source>
</evidence>
<dbReference type="InterPro" id="IPR036227">
    <property type="entry name" value="Ribosomal_uL15/eL18_sf"/>
</dbReference>